<dbReference type="InterPro" id="IPR011990">
    <property type="entry name" value="TPR-like_helical_dom_sf"/>
</dbReference>
<dbReference type="SMART" id="SM00421">
    <property type="entry name" value="HTH_LUXR"/>
    <property type="match status" value="1"/>
</dbReference>
<dbReference type="GO" id="GO:0003677">
    <property type="term" value="F:DNA binding"/>
    <property type="evidence" value="ECO:0007669"/>
    <property type="project" value="UniProtKB-KW"/>
</dbReference>
<proteinExistence type="predicted"/>
<dbReference type="PANTHER" id="PTHR44688">
    <property type="entry name" value="DNA-BINDING TRANSCRIPTIONAL ACTIVATOR DEVR_DOSR"/>
    <property type="match status" value="1"/>
</dbReference>
<accession>A0A0E3GR03</accession>
<dbReference type="InterPro" id="IPR000792">
    <property type="entry name" value="Tscrpt_reg_LuxR_C"/>
</dbReference>
<dbReference type="Pfam" id="PF25873">
    <property type="entry name" value="WHD_MalT"/>
    <property type="match status" value="1"/>
</dbReference>
<dbReference type="Pfam" id="PF00196">
    <property type="entry name" value="GerE"/>
    <property type="match status" value="1"/>
</dbReference>
<dbReference type="Proteomes" id="UP000033115">
    <property type="component" value="Chromosome"/>
</dbReference>
<keyword evidence="6" id="KW-1185">Reference proteome</keyword>
<evidence type="ECO:0000313" key="6">
    <source>
        <dbReference type="Proteomes" id="UP000033115"/>
    </source>
</evidence>
<keyword evidence="2" id="KW-0238">DNA-binding</keyword>
<dbReference type="Gene3D" id="3.40.50.300">
    <property type="entry name" value="P-loop containing nucleotide triphosphate hydrolases"/>
    <property type="match status" value="1"/>
</dbReference>
<evidence type="ECO:0000313" key="5">
    <source>
        <dbReference type="EMBL" id="AKA69471.1"/>
    </source>
</evidence>
<dbReference type="PRINTS" id="PR00038">
    <property type="entry name" value="HTHLUXR"/>
</dbReference>
<keyword evidence="3" id="KW-0804">Transcription</keyword>
<dbReference type="InterPro" id="IPR036388">
    <property type="entry name" value="WH-like_DNA-bd_sf"/>
</dbReference>
<dbReference type="RefSeq" id="WP_029160234.1">
    <property type="nucleotide sequence ID" value="NZ_CP009933.1"/>
</dbReference>
<evidence type="ECO:0000256" key="1">
    <source>
        <dbReference type="ARBA" id="ARBA00023015"/>
    </source>
</evidence>
<evidence type="ECO:0000259" key="4">
    <source>
        <dbReference type="PROSITE" id="PS50043"/>
    </source>
</evidence>
<dbReference type="GO" id="GO:0006355">
    <property type="term" value="P:regulation of DNA-templated transcription"/>
    <property type="evidence" value="ECO:0007669"/>
    <property type="project" value="InterPro"/>
</dbReference>
<keyword evidence="1" id="KW-0805">Transcription regulation</keyword>
<protein>
    <submittedName>
        <fullName evidence="5">ATP-dependent transcriptional regulator, MalT-like, LuxR family</fullName>
    </submittedName>
</protein>
<sequence length="821" mass="95589">MESSKILKRKRIDCILSKVYDYPLTIVEAPMGFGKTTAVKEFLQSEKNPYIWITFLNSLESTTSLWNQFSEEISKLDEESGKSLKSLGFPVDVPQSEKVLSVLNNIDYKKKTVFVIDDYQLCPNSKINNFITKIAQENMDNFYIIIITRDTTRINLSEFLFKGICQIISQQQLRFTKEELREYCLMMKNNIPDDELIEINEYTDGWISLVYMILLGLEKGIPVGMNSSIDDLVENTLFNVYEEKIQNFLLKLSAMDNFTAKQAFYITQEEKTNEILKKLHKENAFVFYDEASKVYKIHNVLLDFLRIKFSFKAEELKEVYRRLAEWYIEKRKFQTAFGYLYRAGDEERILLELNKPENAYNETLFEGYLDMFSKVSEEVVYKYPIAYLRYILCCIAAGQNTGRCMQNLEKLQLFYEKVDNMEIEYIDRILAEILIIKKFTVFNDLEKMCIVGDKARRLLKGKQSCILLRENEFTFGSPHLMYIYFRKEQTLKRVLQIIVERMPLHAKLSDGNGTGCEYLGLAEYALETGDFEAAEINSFKAIYKAKTKAQTGIIINAYFNLMRLYIFQGKIGEAIQKLNELQEKIHKLNYSIYNTTIDLCRGYIYACINKREKIPYWLQIGKIAAEDFIYQGMAFSYIVYGKAVMLSKNYIELEMLAESFIEPFSIFSNEFGFIHNSIFDAVAKYNLYGMEEGTAVLEKVLFKAQSDNIVMPFVENALHIMTMLEVILNRNLKNNYIKRVTDLSKQYLESLKNSNENKVKLSQREVEILTLIVKGLKRSEIAAKLNISEGTAKSHLQNIYKKLQVSGKFEAIKIAQMYGIV</sequence>
<dbReference type="Gene3D" id="1.10.10.10">
    <property type="entry name" value="Winged helix-like DNA-binding domain superfamily/Winged helix DNA-binding domain"/>
    <property type="match status" value="1"/>
</dbReference>
<organism evidence="5 6">
    <name type="scientific">Clostridium scatologenes</name>
    <dbReference type="NCBI Taxonomy" id="1548"/>
    <lineage>
        <taxon>Bacteria</taxon>
        <taxon>Bacillati</taxon>
        <taxon>Bacillota</taxon>
        <taxon>Clostridia</taxon>
        <taxon>Eubacteriales</taxon>
        <taxon>Clostridiaceae</taxon>
        <taxon>Clostridium</taxon>
    </lineage>
</organism>
<name>A0A0E3GR03_CLOSL</name>
<reference evidence="5 6" key="1">
    <citation type="journal article" date="2015" name="J. Biotechnol.">
        <title>Complete genome sequence of a malodorant-producing acetogen, Clostridium scatologenes ATCC 25775(T).</title>
        <authorList>
            <person name="Zhu Z."/>
            <person name="Guo T."/>
            <person name="Zheng H."/>
            <person name="Song T."/>
            <person name="Ouyang P."/>
            <person name="Xie J."/>
        </authorList>
    </citation>
    <scope>NUCLEOTIDE SEQUENCE [LARGE SCALE GENOMIC DNA]</scope>
    <source>
        <strain evidence="5 6">ATCC 25775</strain>
    </source>
</reference>
<dbReference type="EMBL" id="CP009933">
    <property type="protein sequence ID" value="AKA69471.1"/>
    <property type="molecule type" value="Genomic_DNA"/>
</dbReference>
<gene>
    <name evidence="5" type="ORF">CSCA_2346</name>
</gene>
<dbReference type="PANTHER" id="PTHR44688:SF16">
    <property type="entry name" value="DNA-BINDING TRANSCRIPTIONAL ACTIVATOR DEVR_DOSR"/>
    <property type="match status" value="1"/>
</dbReference>
<dbReference type="SUPFAM" id="SSF46894">
    <property type="entry name" value="C-terminal effector domain of the bipartite response regulators"/>
    <property type="match status" value="1"/>
</dbReference>
<dbReference type="PROSITE" id="PS50043">
    <property type="entry name" value="HTH_LUXR_2"/>
    <property type="match status" value="1"/>
</dbReference>
<feature type="domain" description="HTH luxR-type" evidence="4">
    <location>
        <begin position="754"/>
        <end position="819"/>
    </location>
</feature>
<dbReference type="HOGENOM" id="CLU_006325_4_0_9"/>
<evidence type="ECO:0000256" key="2">
    <source>
        <dbReference type="ARBA" id="ARBA00023125"/>
    </source>
</evidence>
<dbReference type="AlphaFoldDB" id="A0A0E3GR03"/>
<dbReference type="InterPro" id="IPR016032">
    <property type="entry name" value="Sig_transdc_resp-reg_C-effctor"/>
</dbReference>
<dbReference type="InterPro" id="IPR027417">
    <property type="entry name" value="P-loop_NTPase"/>
</dbReference>
<dbReference type="KEGG" id="csq:CSCA_2346"/>
<dbReference type="CDD" id="cd06170">
    <property type="entry name" value="LuxR_C_like"/>
    <property type="match status" value="1"/>
</dbReference>
<dbReference type="SUPFAM" id="SSF52540">
    <property type="entry name" value="P-loop containing nucleoside triphosphate hydrolases"/>
    <property type="match status" value="1"/>
</dbReference>
<dbReference type="InterPro" id="IPR059106">
    <property type="entry name" value="WHD_MalT"/>
</dbReference>
<dbReference type="STRING" id="1548.CSCA_2346"/>
<evidence type="ECO:0000256" key="3">
    <source>
        <dbReference type="ARBA" id="ARBA00023163"/>
    </source>
</evidence>
<dbReference type="Gene3D" id="1.25.40.10">
    <property type="entry name" value="Tetratricopeptide repeat domain"/>
    <property type="match status" value="1"/>
</dbReference>